<dbReference type="Gene3D" id="6.10.250.290">
    <property type="match status" value="1"/>
</dbReference>
<name>A0A1G1Z179_9BACT</name>
<dbReference type="InterPro" id="IPR001790">
    <property type="entry name" value="Ribosomal_uL10"/>
</dbReference>
<keyword evidence="3" id="KW-0687">Ribonucleoprotein</keyword>
<keyword evidence="2 6" id="KW-0689">Ribosomal protein</keyword>
<evidence type="ECO:0000256" key="3">
    <source>
        <dbReference type="ARBA" id="ARBA00023274"/>
    </source>
</evidence>
<protein>
    <recommendedName>
        <fullName evidence="4">Large ribosomal subunit protein uL10</fullName>
    </recommendedName>
    <alternativeName>
        <fullName evidence="5">50S ribosomal protein L10</fullName>
    </alternativeName>
</protein>
<gene>
    <name evidence="6" type="ORF">A3E61_00905</name>
</gene>
<evidence type="ECO:0000313" key="7">
    <source>
        <dbReference type="Proteomes" id="UP000178259"/>
    </source>
</evidence>
<dbReference type="CDD" id="cd05797">
    <property type="entry name" value="Ribosomal_L10"/>
    <property type="match status" value="1"/>
</dbReference>
<comment type="caution">
    <text evidence="6">The sequence shown here is derived from an EMBL/GenBank/DDBJ whole genome shotgun (WGS) entry which is preliminary data.</text>
</comment>
<evidence type="ECO:0000256" key="1">
    <source>
        <dbReference type="ARBA" id="ARBA00008889"/>
    </source>
</evidence>
<reference evidence="6 7" key="1">
    <citation type="journal article" date="2016" name="Nat. Commun.">
        <title>Thousands of microbial genomes shed light on interconnected biogeochemical processes in an aquifer system.</title>
        <authorList>
            <person name="Anantharaman K."/>
            <person name="Brown C.T."/>
            <person name="Hug L.A."/>
            <person name="Sharon I."/>
            <person name="Castelle C.J."/>
            <person name="Probst A.J."/>
            <person name="Thomas B.C."/>
            <person name="Singh A."/>
            <person name="Wilkins M.J."/>
            <person name="Karaoz U."/>
            <person name="Brodie E.L."/>
            <person name="Williams K.H."/>
            <person name="Hubbard S.S."/>
            <person name="Banfield J.F."/>
        </authorList>
    </citation>
    <scope>NUCLEOTIDE SEQUENCE [LARGE SCALE GENOMIC DNA]</scope>
</reference>
<dbReference type="AlphaFoldDB" id="A0A1G1Z179"/>
<evidence type="ECO:0000256" key="2">
    <source>
        <dbReference type="ARBA" id="ARBA00022980"/>
    </source>
</evidence>
<sequence length="165" mass="18414">MAKTKEQKGKVIEKNSADIKNATNLIFADFGGTKTADIRTLRSTLKGLDSRMEVIKKRLLKIILKTKGIDFDPKQFAAQVGTIFVRGEISEVAGPVYKFSKDKEKFKMLGGIDLIKGESIDGEFLKRIGQLPPREVLLAQVLGGMVAPLRAFMWIIQERSKKMNS</sequence>
<evidence type="ECO:0000256" key="5">
    <source>
        <dbReference type="ARBA" id="ARBA00035502"/>
    </source>
</evidence>
<dbReference type="EMBL" id="MHIW01000029">
    <property type="protein sequence ID" value="OGY58388.1"/>
    <property type="molecule type" value="Genomic_DNA"/>
</dbReference>
<dbReference type="Gene3D" id="3.30.70.1730">
    <property type="match status" value="1"/>
</dbReference>
<dbReference type="GO" id="GO:0005840">
    <property type="term" value="C:ribosome"/>
    <property type="evidence" value="ECO:0007669"/>
    <property type="project" value="UniProtKB-KW"/>
</dbReference>
<dbReference type="SUPFAM" id="SSF160369">
    <property type="entry name" value="Ribosomal protein L10-like"/>
    <property type="match status" value="1"/>
</dbReference>
<dbReference type="GO" id="GO:1990904">
    <property type="term" value="C:ribonucleoprotein complex"/>
    <property type="evidence" value="ECO:0007669"/>
    <property type="project" value="UniProtKB-KW"/>
</dbReference>
<dbReference type="Proteomes" id="UP000178259">
    <property type="component" value="Unassembled WGS sequence"/>
</dbReference>
<dbReference type="Pfam" id="PF00466">
    <property type="entry name" value="Ribosomal_L10"/>
    <property type="match status" value="1"/>
</dbReference>
<accession>A0A1G1Z179</accession>
<dbReference type="InterPro" id="IPR047865">
    <property type="entry name" value="Ribosomal_uL10_bac_type"/>
</dbReference>
<proteinExistence type="inferred from homology"/>
<dbReference type="InterPro" id="IPR043141">
    <property type="entry name" value="Ribosomal_uL10-like_sf"/>
</dbReference>
<comment type="similarity">
    <text evidence="1">Belongs to the universal ribosomal protein uL10 family.</text>
</comment>
<organism evidence="6 7">
    <name type="scientific">Candidatus Colwellbacteria bacterium RIFCSPHIGHO2_12_FULL_43_12</name>
    <dbReference type="NCBI Taxonomy" id="1797688"/>
    <lineage>
        <taxon>Bacteria</taxon>
        <taxon>Candidatus Colwelliibacteriota</taxon>
    </lineage>
</organism>
<evidence type="ECO:0000256" key="4">
    <source>
        <dbReference type="ARBA" id="ARBA00035202"/>
    </source>
</evidence>
<evidence type="ECO:0000313" key="6">
    <source>
        <dbReference type="EMBL" id="OGY58388.1"/>
    </source>
</evidence>